<keyword evidence="2" id="KW-1133">Transmembrane helix</keyword>
<feature type="compositionally biased region" description="Pro residues" evidence="1">
    <location>
        <begin position="1"/>
        <end position="13"/>
    </location>
</feature>
<dbReference type="Gene3D" id="3.10.450.50">
    <property type="match status" value="1"/>
</dbReference>
<sequence>MTYPPGGQPPQEPQYPQQPEEPTSYPPPPGDPQGGYPPGPPARAQPSRKSKIGLIVGLLAVVLLALGGAVVLGAVLTAQGKGPLASDDKRIEVAIHDFYDTLESEGFRAAAAKACAADRAEFDALPEEQKQEFESATVAVNIDKIEDVAIDGAVATAHILGTLTLEVPGQAPDTDTSTTEHLKKEDGKWKVCSASSPKN</sequence>
<feature type="transmembrane region" description="Helical" evidence="2">
    <location>
        <begin position="52"/>
        <end position="76"/>
    </location>
</feature>
<name>A0ABW6QTY6_9NOCA</name>
<protein>
    <recommendedName>
        <fullName evidence="5">DUF4878 domain-containing protein</fullName>
    </recommendedName>
</protein>
<evidence type="ECO:0008006" key="5">
    <source>
        <dbReference type="Google" id="ProtNLM"/>
    </source>
</evidence>
<keyword evidence="2" id="KW-0472">Membrane</keyword>
<evidence type="ECO:0000313" key="3">
    <source>
        <dbReference type="EMBL" id="MFF3224672.1"/>
    </source>
</evidence>
<dbReference type="EMBL" id="JBIAPI010000004">
    <property type="protein sequence ID" value="MFF3224672.1"/>
    <property type="molecule type" value="Genomic_DNA"/>
</dbReference>
<feature type="compositionally biased region" description="Pro residues" evidence="1">
    <location>
        <begin position="24"/>
        <end position="43"/>
    </location>
</feature>
<feature type="region of interest" description="Disordered" evidence="1">
    <location>
        <begin position="168"/>
        <end position="199"/>
    </location>
</feature>
<dbReference type="Proteomes" id="UP001601948">
    <property type="component" value="Unassembled WGS sequence"/>
</dbReference>
<comment type="caution">
    <text evidence="3">The sequence shown here is derived from an EMBL/GenBank/DDBJ whole genome shotgun (WGS) entry which is preliminary data.</text>
</comment>
<proteinExistence type="predicted"/>
<reference evidence="3 4" key="1">
    <citation type="submission" date="2024-10" db="EMBL/GenBank/DDBJ databases">
        <title>The Natural Products Discovery Center: Release of the First 8490 Sequenced Strains for Exploring Actinobacteria Biosynthetic Diversity.</title>
        <authorList>
            <person name="Kalkreuter E."/>
            <person name="Kautsar S.A."/>
            <person name="Yang D."/>
            <person name="Bader C.D."/>
            <person name="Teijaro C.N."/>
            <person name="Fluegel L."/>
            <person name="Davis C.M."/>
            <person name="Simpson J.R."/>
            <person name="Lauterbach L."/>
            <person name="Steele A.D."/>
            <person name="Gui C."/>
            <person name="Meng S."/>
            <person name="Li G."/>
            <person name="Viehrig K."/>
            <person name="Ye F."/>
            <person name="Su P."/>
            <person name="Kiefer A.F."/>
            <person name="Nichols A."/>
            <person name="Cepeda A.J."/>
            <person name="Yan W."/>
            <person name="Fan B."/>
            <person name="Jiang Y."/>
            <person name="Adhikari A."/>
            <person name="Zheng C.-J."/>
            <person name="Schuster L."/>
            <person name="Cowan T.M."/>
            <person name="Smanski M.J."/>
            <person name="Chevrette M.G."/>
            <person name="De Carvalho L.P.S."/>
            <person name="Shen B."/>
        </authorList>
    </citation>
    <scope>NUCLEOTIDE SEQUENCE [LARGE SCALE GENOMIC DNA]</scope>
    <source>
        <strain evidence="3 4">NPDC003040</strain>
    </source>
</reference>
<dbReference type="SUPFAM" id="SSF54427">
    <property type="entry name" value="NTF2-like"/>
    <property type="match status" value="1"/>
</dbReference>
<dbReference type="InterPro" id="IPR032710">
    <property type="entry name" value="NTF2-like_dom_sf"/>
</dbReference>
<keyword evidence="2" id="KW-0812">Transmembrane</keyword>
<organism evidence="3 4">
    <name type="scientific">Nocardia suismassiliense</name>
    <dbReference type="NCBI Taxonomy" id="2077092"/>
    <lineage>
        <taxon>Bacteria</taxon>
        <taxon>Bacillati</taxon>
        <taxon>Actinomycetota</taxon>
        <taxon>Actinomycetes</taxon>
        <taxon>Mycobacteriales</taxon>
        <taxon>Nocardiaceae</taxon>
        <taxon>Nocardia</taxon>
    </lineage>
</organism>
<keyword evidence="4" id="KW-1185">Reference proteome</keyword>
<evidence type="ECO:0000256" key="2">
    <source>
        <dbReference type="SAM" id="Phobius"/>
    </source>
</evidence>
<dbReference type="RefSeq" id="WP_387718719.1">
    <property type="nucleotide sequence ID" value="NZ_JBIAPI010000004.1"/>
</dbReference>
<feature type="compositionally biased region" description="Basic and acidic residues" evidence="1">
    <location>
        <begin position="178"/>
        <end position="189"/>
    </location>
</feature>
<accession>A0ABW6QTY6</accession>
<evidence type="ECO:0000256" key="1">
    <source>
        <dbReference type="SAM" id="MobiDB-lite"/>
    </source>
</evidence>
<gene>
    <name evidence="3" type="ORF">ACFYV7_17905</name>
</gene>
<evidence type="ECO:0000313" key="4">
    <source>
        <dbReference type="Proteomes" id="UP001601948"/>
    </source>
</evidence>
<feature type="compositionally biased region" description="Low complexity" evidence="1">
    <location>
        <begin position="14"/>
        <end position="23"/>
    </location>
</feature>
<feature type="region of interest" description="Disordered" evidence="1">
    <location>
        <begin position="1"/>
        <end position="47"/>
    </location>
</feature>